<dbReference type="OrthoDB" id="9815655at2"/>
<protein>
    <recommendedName>
        <fullName evidence="4">DUF3796 domain-containing protein</fullName>
    </recommendedName>
</protein>
<feature type="transmembrane region" description="Helical" evidence="1">
    <location>
        <begin position="115"/>
        <end position="133"/>
    </location>
</feature>
<feature type="transmembrane region" description="Helical" evidence="1">
    <location>
        <begin position="154"/>
        <end position="171"/>
    </location>
</feature>
<evidence type="ECO:0000256" key="1">
    <source>
        <dbReference type="SAM" id="Phobius"/>
    </source>
</evidence>
<feature type="transmembrane region" description="Helical" evidence="1">
    <location>
        <begin position="48"/>
        <end position="71"/>
    </location>
</feature>
<comment type="caution">
    <text evidence="2">The sequence shown here is derived from an EMBL/GenBank/DDBJ whole genome shotgun (WGS) entry which is preliminary data.</text>
</comment>
<keyword evidence="1" id="KW-1133">Transmembrane helix</keyword>
<keyword evidence="1" id="KW-0472">Membrane</keyword>
<name>A0A4U8QBI4_9FIRM</name>
<sequence length="214" mass="25105">MKRNKKFSVLILLMLLQFAAVFYASVYNEGRLVKPMDFSTYQFQTNDLPMIIATACFVIYMFYFIFSMIISSFKVNKVNKEKNKTRSLNPKFGWFGFFGFFGFFGIMTYMEQRTVWPFMFFVFFGFFGFFYEAKLSNTLIDERFKEEKTRADLSALKTGFSILFLVTWFMGFVGDKLSTDVVAIAYIVSSSLIIALVIFLSSYLLYKYDTEDIE</sequence>
<dbReference type="InterPro" id="IPR036259">
    <property type="entry name" value="MFS_trans_sf"/>
</dbReference>
<evidence type="ECO:0000313" key="2">
    <source>
        <dbReference type="EMBL" id="TLD01864.1"/>
    </source>
</evidence>
<accession>A0A4U8QBI4</accession>
<dbReference type="AlphaFoldDB" id="A0A4U8QBI4"/>
<dbReference type="Proteomes" id="UP000306509">
    <property type="component" value="Unassembled WGS sequence"/>
</dbReference>
<feature type="transmembrane region" description="Helical" evidence="1">
    <location>
        <begin position="183"/>
        <end position="206"/>
    </location>
</feature>
<dbReference type="SUPFAM" id="SSF103473">
    <property type="entry name" value="MFS general substrate transporter"/>
    <property type="match status" value="1"/>
</dbReference>
<organism evidence="2 3">
    <name type="scientific">Robinsoniella peoriensis</name>
    <dbReference type="NCBI Taxonomy" id="180332"/>
    <lineage>
        <taxon>Bacteria</taxon>
        <taxon>Bacillati</taxon>
        <taxon>Bacillota</taxon>
        <taxon>Clostridia</taxon>
        <taxon>Lachnospirales</taxon>
        <taxon>Lachnospiraceae</taxon>
        <taxon>Robinsoniella</taxon>
    </lineage>
</organism>
<dbReference type="STRING" id="180332.GCA_000797495_04327"/>
<proteinExistence type="predicted"/>
<dbReference type="EMBL" id="QGQD01000025">
    <property type="protein sequence ID" value="TLD01864.1"/>
    <property type="molecule type" value="Genomic_DNA"/>
</dbReference>
<evidence type="ECO:0008006" key="4">
    <source>
        <dbReference type="Google" id="ProtNLM"/>
    </source>
</evidence>
<gene>
    <name evidence="2" type="ORF">DSM106044_01233</name>
</gene>
<dbReference type="RefSeq" id="WP_044293301.1">
    <property type="nucleotide sequence ID" value="NZ_CABMJZ010000136.1"/>
</dbReference>
<keyword evidence="3" id="KW-1185">Reference proteome</keyword>
<keyword evidence="1" id="KW-0812">Transmembrane</keyword>
<reference evidence="2 3" key="1">
    <citation type="journal article" date="2019" name="Anaerobe">
        <title>Detection of Robinsoniella peoriensis in multiple bone samples of a trauma patient.</title>
        <authorList>
            <person name="Schrottner P."/>
            <person name="Hartwich K."/>
            <person name="Bunk B."/>
            <person name="Schober I."/>
            <person name="Helbig S."/>
            <person name="Rudolph W.W."/>
            <person name="Gunzer F."/>
        </authorList>
    </citation>
    <scope>NUCLEOTIDE SEQUENCE [LARGE SCALE GENOMIC DNA]</scope>
    <source>
        <strain evidence="2 3">DSM 106044</strain>
    </source>
</reference>
<evidence type="ECO:0000313" key="3">
    <source>
        <dbReference type="Proteomes" id="UP000306509"/>
    </source>
</evidence>
<feature type="transmembrane region" description="Helical" evidence="1">
    <location>
        <begin position="92"/>
        <end position="109"/>
    </location>
</feature>